<dbReference type="InterPro" id="IPR027806">
    <property type="entry name" value="HARBI1_dom"/>
</dbReference>
<feature type="domain" description="VWFA" evidence="18">
    <location>
        <begin position="88"/>
        <end position="259"/>
    </location>
</feature>
<evidence type="ECO:0000256" key="9">
    <source>
        <dbReference type="ARBA" id="ARBA00022889"/>
    </source>
</evidence>
<evidence type="ECO:0000259" key="18">
    <source>
        <dbReference type="PROSITE" id="PS50234"/>
    </source>
</evidence>
<evidence type="ECO:0000256" key="8">
    <source>
        <dbReference type="ARBA" id="ARBA00022837"/>
    </source>
</evidence>
<dbReference type="Pfam" id="PF08441">
    <property type="entry name" value="Integrin_A_Ig_1"/>
    <property type="match status" value="1"/>
</dbReference>
<keyword evidence="11 17" id="KW-0401">Integrin</keyword>
<dbReference type="InterPro" id="IPR013519">
    <property type="entry name" value="Int_alpha_beta-p"/>
</dbReference>
<organism evidence="19 20">
    <name type="scientific">Labeo rohita</name>
    <name type="common">Indian major carp</name>
    <name type="synonym">Cyprinus rohita</name>
    <dbReference type="NCBI Taxonomy" id="84645"/>
    <lineage>
        <taxon>Eukaryota</taxon>
        <taxon>Metazoa</taxon>
        <taxon>Chordata</taxon>
        <taxon>Craniata</taxon>
        <taxon>Vertebrata</taxon>
        <taxon>Euteleostomi</taxon>
        <taxon>Actinopterygii</taxon>
        <taxon>Neopterygii</taxon>
        <taxon>Teleostei</taxon>
        <taxon>Ostariophysi</taxon>
        <taxon>Cypriniformes</taxon>
        <taxon>Cyprinidae</taxon>
        <taxon>Labeoninae</taxon>
        <taxon>Labeonini</taxon>
        <taxon>Labeo</taxon>
    </lineage>
</organism>
<dbReference type="SUPFAM" id="SSF53300">
    <property type="entry name" value="vWA-like"/>
    <property type="match status" value="3"/>
</dbReference>
<keyword evidence="6" id="KW-0732">Signal</keyword>
<evidence type="ECO:0000256" key="3">
    <source>
        <dbReference type="ARBA" id="ARBA00008054"/>
    </source>
</evidence>
<dbReference type="InterPro" id="IPR028994">
    <property type="entry name" value="Integrin_alpha_N"/>
</dbReference>
<evidence type="ECO:0000256" key="2">
    <source>
        <dbReference type="ARBA" id="ARBA00004479"/>
    </source>
</evidence>
<dbReference type="Gene3D" id="2.130.10.130">
    <property type="entry name" value="Integrin alpha, N-terminal"/>
    <property type="match status" value="1"/>
</dbReference>
<keyword evidence="4" id="KW-0812">Transmembrane</keyword>
<keyword evidence="7" id="KW-0677">Repeat</keyword>
<dbReference type="GO" id="GO:0009897">
    <property type="term" value="C:external side of plasma membrane"/>
    <property type="evidence" value="ECO:0007669"/>
    <property type="project" value="TreeGrafter"/>
</dbReference>
<name>A0A498MG71_LABRO</name>
<keyword evidence="10" id="KW-1133">Transmembrane helix</keyword>
<dbReference type="GO" id="GO:0033627">
    <property type="term" value="P:cell adhesion mediated by integrin"/>
    <property type="evidence" value="ECO:0007669"/>
    <property type="project" value="TreeGrafter"/>
</dbReference>
<dbReference type="Pfam" id="PF13359">
    <property type="entry name" value="DDE_Tnp_4"/>
    <property type="match status" value="1"/>
</dbReference>
<comment type="caution">
    <text evidence="19">The sequence shown here is derived from an EMBL/GenBank/DDBJ whole genome shotgun (WGS) entry which is preliminary data.</text>
</comment>
<dbReference type="PRINTS" id="PR01185">
    <property type="entry name" value="INTEGRINA"/>
</dbReference>
<dbReference type="InterPro" id="IPR002035">
    <property type="entry name" value="VWF_A"/>
</dbReference>
<dbReference type="GO" id="GO:0007229">
    <property type="term" value="P:integrin-mediated signaling pathway"/>
    <property type="evidence" value="ECO:0007669"/>
    <property type="project" value="UniProtKB-KW"/>
</dbReference>
<dbReference type="Gene3D" id="2.60.40.1460">
    <property type="entry name" value="Integrin domains. Chain A, domain 2"/>
    <property type="match status" value="1"/>
</dbReference>
<dbReference type="PROSITE" id="PS50234">
    <property type="entry name" value="VWFA"/>
    <property type="match status" value="3"/>
</dbReference>
<comment type="similarity">
    <text evidence="3 17">Belongs to the integrin alpha chain family.</text>
</comment>
<dbReference type="EMBL" id="QBIY01012733">
    <property type="protein sequence ID" value="RXN17936.1"/>
    <property type="molecule type" value="Genomic_DNA"/>
</dbReference>
<dbReference type="SUPFAM" id="SSF69318">
    <property type="entry name" value="Integrin alpha N-terminal domain"/>
    <property type="match status" value="1"/>
</dbReference>
<evidence type="ECO:0000256" key="5">
    <source>
        <dbReference type="ARBA" id="ARBA00022723"/>
    </source>
</evidence>
<keyword evidence="14 17" id="KW-0675">Receptor</keyword>
<dbReference type="GO" id="GO:0098609">
    <property type="term" value="P:cell-cell adhesion"/>
    <property type="evidence" value="ECO:0007669"/>
    <property type="project" value="TreeGrafter"/>
</dbReference>
<evidence type="ECO:0000256" key="15">
    <source>
        <dbReference type="ARBA" id="ARBA00023180"/>
    </source>
</evidence>
<dbReference type="Pfam" id="PF01839">
    <property type="entry name" value="FG-GAP"/>
    <property type="match status" value="2"/>
</dbReference>
<feature type="repeat" description="FG-GAP" evidence="16">
    <location>
        <begin position="935"/>
        <end position="988"/>
    </location>
</feature>
<keyword evidence="8" id="KW-0106">Calcium</keyword>
<evidence type="ECO:0000256" key="10">
    <source>
        <dbReference type="ARBA" id="ARBA00022989"/>
    </source>
</evidence>
<dbReference type="InterPro" id="IPR013649">
    <property type="entry name" value="Integrin_alpha_Ig-like_1"/>
</dbReference>
<protein>
    <submittedName>
        <fullName evidence="19">Integrin alpha-L-like protein</fullName>
    </submittedName>
</protein>
<dbReference type="InterPro" id="IPR036465">
    <property type="entry name" value="vWFA_dom_sf"/>
</dbReference>
<keyword evidence="9 17" id="KW-0130">Cell adhesion</keyword>
<dbReference type="PROSITE" id="PS51470">
    <property type="entry name" value="FG_GAP"/>
    <property type="match status" value="3"/>
</dbReference>
<dbReference type="SUPFAM" id="SSF69179">
    <property type="entry name" value="Integrin domains"/>
    <property type="match status" value="1"/>
</dbReference>
<keyword evidence="13" id="KW-1015">Disulfide bond</keyword>
<evidence type="ECO:0000256" key="13">
    <source>
        <dbReference type="ARBA" id="ARBA00023157"/>
    </source>
</evidence>
<dbReference type="PANTHER" id="PTHR23220:SF84">
    <property type="entry name" value="INTEGRIN ALPHA-L"/>
    <property type="match status" value="1"/>
</dbReference>
<proteinExistence type="inferred from homology"/>
<dbReference type="GO" id="GO:0008305">
    <property type="term" value="C:integrin complex"/>
    <property type="evidence" value="ECO:0007669"/>
    <property type="project" value="InterPro"/>
</dbReference>
<dbReference type="SMART" id="SM00191">
    <property type="entry name" value="Int_alpha"/>
    <property type="match status" value="5"/>
</dbReference>
<gene>
    <name evidence="19" type="ORF">ROHU_007950</name>
</gene>
<dbReference type="SMART" id="SM00327">
    <property type="entry name" value="VWA"/>
    <property type="match status" value="3"/>
</dbReference>
<feature type="domain" description="VWFA" evidence="18">
    <location>
        <begin position="338"/>
        <end position="509"/>
    </location>
</feature>
<dbReference type="Gene3D" id="3.40.50.410">
    <property type="entry name" value="von Willebrand factor, type A domain"/>
    <property type="match status" value="3"/>
</dbReference>
<keyword evidence="20" id="KW-1185">Reference proteome</keyword>
<keyword evidence="12" id="KW-0472">Membrane</keyword>
<dbReference type="PRINTS" id="PR00453">
    <property type="entry name" value="VWFADOMAIN"/>
</dbReference>
<evidence type="ECO:0000256" key="12">
    <source>
        <dbReference type="ARBA" id="ARBA00023136"/>
    </source>
</evidence>
<evidence type="ECO:0000256" key="4">
    <source>
        <dbReference type="ARBA" id="ARBA00022692"/>
    </source>
</evidence>
<evidence type="ECO:0000256" key="6">
    <source>
        <dbReference type="ARBA" id="ARBA00022729"/>
    </source>
</evidence>
<dbReference type="Proteomes" id="UP000290572">
    <property type="component" value="Unassembled WGS sequence"/>
</dbReference>
<feature type="repeat" description="FG-GAP" evidence="16">
    <location>
        <begin position="994"/>
        <end position="1054"/>
    </location>
</feature>
<evidence type="ECO:0000256" key="11">
    <source>
        <dbReference type="ARBA" id="ARBA00023037"/>
    </source>
</evidence>
<evidence type="ECO:0000256" key="17">
    <source>
        <dbReference type="RuleBase" id="RU003762"/>
    </source>
</evidence>
<reference evidence="19 20" key="1">
    <citation type="submission" date="2018-03" db="EMBL/GenBank/DDBJ databases">
        <title>Draft genome sequence of Rohu Carp (Labeo rohita).</title>
        <authorList>
            <person name="Das P."/>
            <person name="Kushwaha B."/>
            <person name="Joshi C.G."/>
            <person name="Kumar D."/>
            <person name="Nagpure N.S."/>
            <person name="Sahoo L."/>
            <person name="Das S.P."/>
            <person name="Bit A."/>
            <person name="Patnaik S."/>
            <person name="Meher P.K."/>
            <person name="Jayasankar P."/>
            <person name="Koringa P.G."/>
            <person name="Patel N.V."/>
            <person name="Hinsu A.T."/>
            <person name="Kumar R."/>
            <person name="Pandey M."/>
            <person name="Agarwal S."/>
            <person name="Srivastava S."/>
            <person name="Singh M."/>
            <person name="Iquebal M.A."/>
            <person name="Jaiswal S."/>
            <person name="Angadi U.B."/>
            <person name="Kumar N."/>
            <person name="Raza M."/>
            <person name="Shah T.M."/>
            <person name="Rai A."/>
            <person name="Jena J.K."/>
        </authorList>
    </citation>
    <scope>NUCLEOTIDE SEQUENCE [LARGE SCALE GENOMIC DNA]</scope>
    <source>
        <strain evidence="19">DASCIFA01</strain>
        <tissue evidence="19">Testis</tissue>
    </source>
</reference>
<keyword evidence="15" id="KW-0325">Glycoprotein</keyword>
<dbReference type="GO" id="GO:0007160">
    <property type="term" value="P:cell-matrix adhesion"/>
    <property type="evidence" value="ECO:0007669"/>
    <property type="project" value="TreeGrafter"/>
</dbReference>
<comment type="cofactor">
    <cofactor evidence="1">
        <name>a divalent metal cation</name>
        <dbReference type="ChEBI" id="CHEBI:60240"/>
    </cofactor>
</comment>
<dbReference type="GO" id="GO:0046872">
    <property type="term" value="F:metal ion binding"/>
    <property type="evidence" value="ECO:0007669"/>
    <property type="project" value="UniProtKB-KW"/>
</dbReference>
<evidence type="ECO:0000256" key="16">
    <source>
        <dbReference type="PROSITE-ProRule" id="PRU00803"/>
    </source>
</evidence>
<evidence type="ECO:0000313" key="19">
    <source>
        <dbReference type="EMBL" id="RXN17936.1"/>
    </source>
</evidence>
<dbReference type="PANTHER" id="PTHR23220">
    <property type="entry name" value="INTEGRIN ALPHA"/>
    <property type="match status" value="1"/>
</dbReference>
<accession>A0A498MG71</accession>
<evidence type="ECO:0000256" key="1">
    <source>
        <dbReference type="ARBA" id="ARBA00001968"/>
    </source>
</evidence>
<dbReference type="Pfam" id="PF00092">
    <property type="entry name" value="VWA"/>
    <property type="match status" value="3"/>
</dbReference>
<dbReference type="InterPro" id="IPR032695">
    <property type="entry name" value="Integrin_dom_sf"/>
</dbReference>
<evidence type="ECO:0000256" key="7">
    <source>
        <dbReference type="ARBA" id="ARBA00022737"/>
    </source>
</evidence>
<dbReference type="InterPro" id="IPR013517">
    <property type="entry name" value="FG-GAP"/>
</dbReference>
<evidence type="ECO:0000313" key="20">
    <source>
        <dbReference type="Proteomes" id="UP000290572"/>
    </source>
</evidence>
<feature type="repeat" description="FG-GAP" evidence="16">
    <location>
        <begin position="870"/>
        <end position="934"/>
    </location>
</feature>
<comment type="subcellular location">
    <subcellularLocation>
        <location evidence="2 17">Membrane</location>
        <topology evidence="2 17">Single-pass type I membrane protein</topology>
    </subcellularLocation>
</comment>
<evidence type="ECO:0000256" key="14">
    <source>
        <dbReference type="ARBA" id="ARBA00023170"/>
    </source>
</evidence>
<sequence>MELNSLFASPASLSEAFNIDTEHPLRFNGTPEDFFGYSVYQTEFGNRKQIIVGAPLQGNLRGEIYSCTADLQSCKQLQRPECTMREVNVVFLFDGSSSMKAHEFQMNKDFIKNVMKELSDSSIKFAAVQFSSDIRTVFDFNDYQNGFAEEKLMKERHMKSLTNTYRAINYVLKNLLNNVSSGANPNAQKALVIITDGEPSENDSKNVLSRCDEQNIIRYIIGVGRVSLSTVIQLASEPKQYNTFSIQQYSGLQGLTDNLQKKINNIKGSKEAHGRNRQRELSQSGFSVIHQESCGPYFSPECGGKSYLIGVCYQFNSSLQAVSDFTVAYQECTKREVNVVFLFDGSSSMKAHEFQMNKDFIINVMKELSDSSIKFAAVQFSSDIRTVFDFNDYQNGFAEEKLMKERHMKSLTNTYRAINYVLKNLLNNVSSGANPNAQKALVIITDGEPSENDNGKVLSRCDEQNIIRYIIGVGRVSLSTVIQLASEPKQYNTFSIQQYSGLQGLTDNLQKKIINIKGSKEAHGRNVQRELSQSGFSVIHQESCSPYFSPECGGKSYLIGVCYQFNSSLQAVSDFTVAYQECTKREVNVVFLFDGSSSMKAHEFQMNKDFIKDVMEEFSDSSIKFAAVQFSSDIRTVFDFNDYQNGFAEEKLMKERHMKSLTNTYRAINYVLKNLLNNVSSGANPNAQKALVIITDGEPSENDNGKVLSRCDEQNIIRYIIGVGRVSLSTVIHLASEPKQYNTFSIQQYSGLQGLTDNLQKKINNIKGSKEAHGRNVQRELSQSGFSVIHQEDSVIVGSVGSNDWRGSLYEVTGSGSKETQIIDPAVSRDSYMGYSSVLGIRHGVALLFSGAPRAERTGLVTLFTKKQSTWTVAGHIRGEQVGSYFGASLSLLDVDSDGDSDFLLVGAPLFYQSQPRADGRLYVYALSEQHFQKTLTVSESTTGRFAASVASLKDLNGDSLPDVAVGAPLENEGVVYIYLGDATRGINLEHAPQRILARSVLPGLQQFGVSLSGQMDMNDDNLTDIVIGARGGIVLLKARPVMSVSAQLSFSPKEISLNYFECPGGNTFNAFNLTSCFLVSERTSSTGSLEKKLNVFLNLNVDVVQGINRGFFDPMDSSSRTLQQSVLLDSGFSCFSFSIFMPRCIADTVSPMKIQMNFSQTKMLSGNTMAVLDIHSRTEEYVEHLTGWCHRPSISPRPLCMTVLGILRKVICFPTSDDLEAVGAGFAQLAGSPAFSRAVGAIYGCHIRIKPPANNSHCYYNRKLFHSIQLQAITDHWGKFLEIFVGYPGSVHDARVLRNSPVYTGSLYPPPGKCIFFKALEISPAFVPKVVTCCARAS</sequence>
<keyword evidence="5" id="KW-0479">Metal-binding</keyword>
<dbReference type="STRING" id="84645.A0A498MG71"/>
<dbReference type="GO" id="GO:0005178">
    <property type="term" value="F:integrin binding"/>
    <property type="evidence" value="ECO:0007669"/>
    <property type="project" value="TreeGrafter"/>
</dbReference>
<feature type="domain" description="VWFA" evidence="18">
    <location>
        <begin position="588"/>
        <end position="759"/>
    </location>
</feature>
<dbReference type="InterPro" id="IPR000413">
    <property type="entry name" value="Integrin_alpha"/>
</dbReference>